<geneLocation type="plasmid" evidence="2 3">
    <name>p1</name>
</geneLocation>
<dbReference type="InterPro" id="IPR036374">
    <property type="entry name" value="OxRdtase_Mopterin-bd_sf"/>
</dbReference>
<feature type="domain" description="Oxidoreductase molybdopterin-binding" evidence="1">
    <location>
        <begin position="29"/>
        <end position="110"/>
    </location>
</feature>
<evidence type="ECO:0000313" key="3">
    <source>
        <dbReference type="Proteomes" id="UP000663629"/>
    </source>
</evidence>
<name>A0ABX7JKX1_9RHOB</name>
<keyword evidence="2" id="KW-0614">Plasmid</keyword>
<reference evidence="2 3" key="1">
    <citation type="submission" date="2021-02" db="EMBL/GenBank/DDBJ databases">
        <title>Paracoccus methylovroum sp.nov., a new methanol and methylamine utilizing methylotrophic denitrifer.</title>
        <authorList>
            <person name="Timsy T."/>
            <person name="Behrendt U."/>
            <person name="Ulrich A."/>
            <person name="Spanner T."/>
            <person name="Foesel B.U."/>
            <person name="Horn M.A."/>
            <person name="Kolb S."/>
        </authorList>
    </citation>
    <scope>NUCLEOTIDE SEQUENCE [LARGE SCALE GENOMIC DNA]</scope>
    <source>
        <strain evidence="2 3">H4-D09</strain>
        <plasmid evidence="2 3">p1</plasmid>
    </source>
</reference>
<evidence type="ECO:0000313" key="2">
    <source>
        <dbReference type="EMBL" id="QRZ14615.1"/>
    </source>
</evidence>
<accession>A0ABX7JKX1</accession>
<dbReference type="SUPFAM" id="SSF56524">
    <property type="entry name" value="Oxidoreductase molybdopterin-binding domain"/>
    <property type="match status" value="1"/>
</dbReference>
<dbReference type="EMBL" id="CP070369">
    <property type="protein sequence ID" value="QRZ14615.1"/>
    <property type="molecule type" value="Genomic_DNA"/>
</dbReference>
<sequence>MLTITEPSGKVRELQDEDIAALPWQDIATKTRWTEGVQNFRGPFLRDVLTSGGMTRSDLAGRNLLMNALNDFGIVMPADDAWNYDPILAREMNGKLMRVRDKGPLWLVFPRDHRAELQNAVMDERWIWQLFEIIVL</sequence>
<gene>
    <name evidence="2" type="ORF">JWJ88_12010</name>
</gene>
<dbReference type="Gene3D" id="3.90.420.10">
    <property type="entry name" value="Oxidoreductase, molybdopterin-binding domain"/>
    <property type="match status" value="1"/>
</dbReference>
<dbReference type="Proteomes" id="UP000663629">
    <property type="component" value="Plasmid p1"/>
</dbReference>
<dbReference type="InterPro" id="IPR000572">
    <property type="entry name" value="OxRdtase_Mopterin-bd_dom"/>
</dbReference>
<protein>
    <submittedName>
        <fullName evidence="2">Molybdopterin-dependent oxidoreductase</fullName>
    </submittedName>
</protein>
<proteinExistence type="predicted"/>
<organism evidence="2 3">
    <name type="scientific">Paracoccus methylovorus</name>
    <dbReference type="NCBI Taxonomy" id="2812658"/>
    <lineage>
        <taxon>Bacteria</taxon>
        <taxon>Pseudomonadati</taxon>
        <taxon>Pseudomonadota</taxon>
        <taxon>Alphaproteobacteria</taxon>
        <taxon>Rhodobacterales</taxon>
        <taxon>Paracoccaceae</taxon>
        <taxon>Paracoccus</taxon>
    </lineage>
</organism>
<keyword evidence="3" id="KW-1185">Reference proteome</keyword>
<dbReference type="Pfam" id="PF00174">
    <property type="entry name" value="Oxidored_molyb"/>
    <property type="match status" value="1"/>
</dbReference>
<evidence type="ECO:0000259" key="1">
    <source>
        <dbReference type="Pfam" id="PF00174"/>
    </source>
</evidence>